<dbReference type="RefSeq" id="XP_042608077.1">
    <property type="nucleotide sequence ID" value="XM_042752143.1"/>
</dbReference>
<dbReference type="KEGG" id="ccar:122142235"/>
<protein>
    <submittedName>
        <fullName evidence="1">Uncharacterized protein LOC122142235</fullName>
    </submittedName>
</protein>
<dbReference type="PANTHER" id="PTHR46888:SF13">
    <property type="entry name" value="RIBONUCLEASE H"/>
    <property type="match status" value="1"/>
</dbReference>
<dbReference type="PANTHER" id="PTHR46888">
    <property type="entry name" value="ZINC KNUCKLE DOMAINCONTAINING PROTEIN-RELATED"/>
    <property type="match status" value="1"/>
</dbReference>
<accession>A0A9R0AR18</accession>
<evidence type="ECO:0000313" key="1">
    <source>
        <dbReference type="RefSeq" id="XP_042608077.1"/>
    </source>
</evidence>
<name>A0A9R0AR18_CYPCA</name>
<organism evidence="1">
    <name type="scientific">Cyprinus carpio</name>
    <name type="common">Common carp</name>
    <dbReference type="NCBI Taxonomy" id="7962"/>
    <lineage>
        <taxon>Eukaryota</taxon>
        <taxon>Metazoa</taxon>
        <taxon>Chordata</taxon>
        <taxon>Craniata</taxon>
        <taxon>Vertebrata</taxon>
        <taxon>Euteleostomi</taxon>
        <taxon>Actinopterygii</taxon>
        <taxon>Neopterygii</taxon>
        <taxon>Teleostei</taxon>
        <taxon>Ostariophysi</taxon>
        <taxon>Cypriniformes</taxon>
        <taxon>Cyprinidae</taxon>
        <taxon>Cyprininae</taxon>
        <taxon>Cyprinus</taxon>
    </lineage>
</organism>
<reference evidence="1" key="1">
    <citation type="submission" date="2025-08" db="UniProtKB">
        <authorList>
            <consortium name="RefSeq"/>
        </authorList>
    </citation>
    <scope>IDENTIFICATION</scope>
    <source>
        <tissue evidence="1">Muscle</tissue>
    </source>
</reference>
<dbReference type="GeneID" id="122142235"/>
<sequence length="310" mass="36459">MASIESFIKSPSEALLNVLSKGQLWELVEHYGIGDVDKRLKKNELKTVLKVKLSEEEILSVANEEVIEEKESVDLFSGLSFEQKKEILKMQQMHSREMANVVKERELELKRLKMDDLLKKREIELLQLKHSQQLESEKLSRDFELQVQRLKLIGEGKMPFEGVPSQERVSRSFDVVGNLKLLPKFNERDPDVFFSLFESIAEERNWPIADRVVMLQSVITGRAQEAYMALTVEDRKDYDKVKSTILRVYELVPEAYRQRFRSWRRGERQTHVEVGRELTAHFDRWCAASNCPLRRWRAWQPATLFRRSCC</sequence>
<gene>
    <name evidence="1" type="primary">LOC122142235</name>
</gene>
<dbReference type="OrthoDB" id="8962223at2759"/>
<dbReference type="Proteomes" id="UP001155660">
    <property type="component" value="Chromosome B24"/>
</dbReference>
<dbReference type="AlphaFoldDB" id="A0A9R0AR18"/>
<proteinExistence type="predicted"/>